<evidence type="ECO:0000256" key="5">
    <source>
        <dbReference type="ARBA" id="ARBA00022692"/>
    </source>
</evidence>
<dbReference type="Gene3D" id="1.10.3720.10">
    <property type="entry name" value="MetI-like"/>
    <property type="match status" value="1"/>
</dbReference>
<keyword evidence="3 8" id="KW-0813">Transport</keyword>
<evidence type="ECO:0000256" key="1">
    <source>
        <dbReference type="ARBA" id="ARBA00004651"/>
    </source>
</evidence>
<evidence type="ECO:0000313" key="10">
    <source>
        <dbReference type="EMBL" id="BBM59608.1"/>
    </source>
</evidence>
<feature type="transmembrane region" description="Helical" evidence="8">
    <location>
        <begin position="66"/>
        <end position="86"/>
    </location>
</feature>
<dbReference type="KEGG" id="lhg:JMUB5056_1192"/>
<dbReference type="PANTHER" id="PTHR30450:SF1">
    <property type="entry name" value="D-METHIONINE TRANSPORT SYSTEM PERMEASE PROTEIN METI-RELATED"/>
    <property type="match status" value="1"/>
</dbReference>
<proteinExistence type="inferred from homology"/>
<accession>A0A510L6K8</accession>
<keyword evidence="7 8" id="KW-0472">Membrane</keyword>
<name>A0A510L6K8_9FUSO</name>
<dbReference type="PANTHER" id="PTHR30450">
    <property type="entry name" value="ABC TRANSPORTER PERMEASE"/>
    <property type="match status" value="1"/>
</dbReference>
<dbReference type="EMBL" id="AP019846">
    <property type="protein sequence ID" value="BBM59608.1"/>
    <property type="molecule type" value="Genomic_DNA"/>
</dbReference>
<feature type="domain" description="ABC transmembrane type-1" evidence="9">
    <location>
        <begin position="20"/>
        <end position="215"/>
    </location>
</feature>
<reference evidence="10 11" key="1">
    <citation type="submission" date="2019-07" db="EMBL/GenBank/DDBJ databases">
        <title>Complete Genome Sequence of Leptotrichia hongkongensis Strain JMUB5056.</title>
        <authorList>
            <person name="Watanabe S."/>
            <person name="Cui L."/>
        </authorList>
    </citation>
    <scope>NUCLEOTIDE SEQUENCE [LARGE SCALE GENOMIC DNA]</scope>
    <source>
        <strain evidence="10 11">JMUB5056</strain>
    </source>
</reference>
<evidence type="ECO:0000256" key="7">
    <source>
        <dbReference type="ARBA" id="ARBA00023136"/>
    </source>
</evidence>
<dbReference type="Proteomes" id="UP000321561">
    <property type="component" value="Chromosome"/>
</dbReference>
<evidence type="ECO:0000256" key="4">
    <source>
        <dbReference type="ARBA" id="ARBA00022475"/>
    </source>
</evidence>
<evidence type="ECO:0000256" key="6">
    <source>
        <dbReference type="ARBA" id="ARBA00022989"/>
    </source>
</evidence>
<dbReference type="InterPro" id="IPR035906">
    <property type="entry name" value="MetI-like_sf"/>
</dbReference>
<dbReference type="AlphaFoldDB" id="A0A510L6K8"/>
<dbReference type="FunFam" id="1.10.3720.10:FF:000002">
    <property type="entry name" value="D-methionine ABC transporter permease MetI"/>
    <property type="match status" value="1"/>
</dbReference>
<evidence type="ECO:0000256" key="8">
    <source>
        <dbReference type="RuleBase" id="RU363032"/>
    </source>
</evidence>
<dbReference type="PROSITE" id="PS50928">
    <property type="entry name" value="ABC_TM1"/>
    <property type="match status" value="1"/>
</dbReference>
<evidence type="ECO:0000256" key="3">
    <source>
        <dbReference type="ARBA" id="ARBA00022448"/>
    </source>
</evidence>
<dbReference type="GO" id="GO:0005886">
    <property type="term" value="C:plasma membrane"/>
    <property type="evidence" value="ECO:0007669"/>
    <property type="project" value="UniProtKB-SubCell"/>
</dbReference>
<dbReference type="Pfam" id="PF00528">
    <property type="entry name" value="BPD_transp_1"/>
    <property type="match status" value="1"/>
</dbReference>
<sequence>MGVRFDWIKFLQFQNMAEPLWETIYMVFISTIIALIIGLPIGILLVTSDEKGVKPNKTIHKILDMIIVNITRSIPFIILMVLLIPLSRMLVHKSYGSVAFIVPLSLGSAPFVARIIEGALKEVDDGLIEASKSMGATVSEIIFKVMIPEALPALVHGLTLTLISLIGYSAMAGTIGGGGLGNAAVIDGYQRSKPEVMWQATIVIIVLVQIIQFVGNSIVKALMNKRKRT</sequence>
<keyword evidence="5 8" id="KW-0812">Transmembrane</keyword>
<dbReference type="OrthoDB" id="9793490at2"/>
<feature type="transmembrane region" description="Helical" evidence="8">
    <location>
        <begin position="153"/>
        <end position="176"/>
    </location>
</feature>
<feature type="transmembrane region" description="Helical" evidence="8">
    <location>
        <begin position="24"/>
        <end position="46"/>
    </location>
</feature>
<dbReference type="CDD" id="cd06261">
    <property type="entry name" value="TM_PBP2"/>
    <property type="match status" value="1"/>
</dbReference>
<protein>
    <submittedName>
        <fullName evidence="10">Binding-protein-dependent transport system innermembrane protein</fullName>
    </submittedName>
</protein>
<evidence type="ECO:0000259" key="9">
    <source>
        <dbReference type="PROSITE" id="PS50928"/>
    </source>
</evidence>
<organism evidence="10 11">
    <name type="scientific">Leptotrichia hongkongensis</name>
    <dbReference type="NCBI Taxonomy" id="554406"/>
    <lineage>
        <taxon>Bacteria</taxon>
        <taxon>Fusobacteriati</taxon>
        <taxon>Fusobacteriota</taxon>
        <taxon>Fusobacteriia</taxon>
        <taxon>Fusobacteriales</taxon>
        <taxon>Leptotrichiaceae</taxon>
        <taxon>Leptotrichia</taxon>
    </lineage>
</organism>
<evidence type="ECO:0000256" key="2">
    <source>
        <dbReference type="ARBA" id="ARBA00007069"/>
    </source>
</evidence>
<keyword evidence="4" id="KW-1003">Cell membrane</keyword>
<gene>
    <name evidence="10" type="ORF">JMUB5056_1192</name>
</gene>
<feature type="transmembrane region" description="Helical" evidence="8">
    <location>
        <begin position="98"/>
        <end position="116"/>
    </location>
</feature>
<evidence type="ECO:0000313" key="11">
    <source>
        <dbReference type="Proteomes" id="UP000321561"/>
    </source>
</evidence>
<keyword evidence="6 8" id="KW-1133">Transmembrane helix</keyword>
<dbReference type="InterPro" id="IPR000515">
    <property type="entry name" value="MetI-like"/>
</dbReference>
<dbReference type="InterPro" id="IPR051322">
    <property type="entry name" value="AA_ABC_Transporter_Permease"/>
</dbReference>
<comment type="subcellular location">
    <subcellularLocation>
        <location evidence="1 8">Cell membrane</location>
        <topology evidence="1 8">Multi-pass membrane protein</topology>
    </subcellularLocation>
</comment>
<dbReference type="GO" id="GO:0048473">
    <property type="term" value="P:D-methionine transmembrane transport"/>
    <property type="evidence" value="ECO:0007669"/>
    <property type="project" value="TreeGrafter"/>
</dbReference>
<comment type="similarity">
    <text evidence="2">Belongs to the binding-protein-dependent transport system permease family. CysTW subfamily.</text>
</comment>
<dbReference type="SUPFAM" id="SSF161098">
    <property type="entry name" value="MetI-like"/>
    <property type="match status" value="1"/>
</dbReference>
<feature type="transmembrane region" description="Helical" evidence="8">
    <location>
        <begin position="196"/>
        <end position="219"/>
    </location>
</feature>